<proteinExistence type="predicted"/>
<dbReference type="EMBL" id="QPJM01000011">
    <property type="protein sequence ID" value="RCW81182.1"/>
    <property type="molecule type" value="Genomic_DNA"/>
</dbReference>
<protein>
    <submittedName>
        <fullName evidence="1">Uncharacterized protein</fullName>
    </submittedName>
</protein>
<dbReference type="RefSeq" id="WP_114431274.1">
    <property type="nucleotide sequence ID" value="NZ_QPJM01000011.1"/>
</dbReference>
<name>A0A368YLS2_9HYPH</name>
<evidence type="ECO:0000313" key="1">
    <source>
        <dbReference type="EMBL" id="RCW81182.1"/>
    </source>
</evidence>
<dbReference type="OrthoDB" id="8452334at2"/>
<sequence>MTDDDRLNLEINAQAKFASDALPKRTDVSKLVPALAREFPHRSSEQILLKMKHVWKDSGLYWNAD</sequence>
<keyword evidence="2" id="KW-1185">Reference proteome</keyword>
<dbReference type="Proteomes" id="UP000253324">
    <property type="component" value="Unassembled WGS sequence"/>
</dbReference>
<dbReference type="AlphaFoldDB" id="A0A368YLS2"/>
<evidence type="ECO:0000313" key="2">
    <source>
        <dbReference type="Proteomes" id="UP000253324"/>
    </source>
</evidence>
<organism evidence="1 2">
    <name type="scientific">Phyllobacterium bourgognense</name>
    <dbReference type="NCBI Taxonomy" id="314236"/>
    <lineage>
        <taxon>Bacteria</taxon>
        <taxon>Pseudomonadati</taxon>
        <taxon>Pseudomonadota</taxon>
        <taxon>Alphaproteobacteria</taxon>
        <taxon>Hyphomicrobiales</taxon>
        <taxon>Phyllobacteriaceae</taxon>
        <taxon>Phyllobacterium</taxon>
    </lineage>
</organism>
<accession>A0A368YLS2</accession>
<gene>
    <name evidence="1" type="ORF">C7476_11144</name>
</gene>
<comment type="caution">
    <text evidence="1">The sequence shown here is derived from an EMBL/GenBank/DDBJ whole genome shotgun (WGS) entry which is preliminary data.</text>
</comment>
<reference evidence="1 2" key="1">
    <citation type="submission" date="2018-07" db="EMBL/GenBank/DDBJ databases">
        <title>Genomic Encyclopedia of Type Strains, Phase III (KMG-III): the genomes of soil and plant-associated and newly described type strains.</title>
        <authorList>
            <person name="Whitman W."/>
        </authorList>
    </citation>
    <scope>NUCLEOTIDE SEQUENCE [LARGE SCALE GENOMIC DNA]</scope>
    <source>
        <strain evidence="1 2">31-25a</strain>
    </source>
</reference>